<evidence type="ECO:0000313" key="3">
    <source>
        <dbReference type="Proteomes" id="UP000616885"/>
    </source>
</evidence>
<dbReference type="InterPro" id="IPR045518">
    <property type="entry name" value="2EXR"/>
</dbReference>
<sequence length="278" mass="32946">MAPVNHTIFHHFSLLPPEIRDQIWHDALPDATRPALFLYQKGCWRPRRLTPGDDDYDPVNEDCNLNMDFDYKLLTPVQYDIPLAFVNREARRHALGWIGAQGLDICHNENRRPSFVRHFDPDRDALYVPTEKWWEFIREPINRQLQPDLDGQTIMLKTYVKHLAVSDSLLQMKASLGGVFEYYFKLEALYVFKEKALVAEFSRGSLNRHQVYEYHPLRRGMFVWDVGRSKFHYEEHKSDREEPTHRLIKKAAERLRKELAIEAYDGFQIQRAKVHARV</sequence>
<name>A0A8H7N6K2_BIOOC</name>
<dbReference type="AlphaFoldDB" id="A0A8H7N6K2"/>
<feature type="domain" description="2EXR" evidence="1">
    <location>
        <begin position="9"/>
        <end position="126"/>
    </location>
</feature>
<protein>
    <recommendedName>
        <fullName evidence="1">2EXR domain-containing protein</fullName>
    </recommendedName>
</protein>
<dbReference type="Proteomes" id="UP000616885">
    <property type="component" value="Unassembled WGS sequence"/>
</dbReference>
<organism evidence="2 3">
    <name type="scientific">Bionectria ochroleuca</name>
    <name type="common">Gliocladium roseum</name>
    <dbReference type="NCBI Taxonomy" id="29856"/>
    <lineage>
        <taxon>Eukaryota</taxon>
        <taxon>Fungi</taxon>
        <taxon>Dikarya</taxon>
        <taxon>Ascomycota</taxon>
        <taxon>Pezizomycotina</taxon>
        <taxon>Sordariomycetes</taxon>
        <taxon>Hypocreomycetidae</taxon>
        <taxon>Hypocreales</taxon>
        <taxon>Bionectriaceae</taxon>
        <taxon>Clonostachys</taxon>
    </lineage>
</organism>
<accession>A0A8H7N6K2</accession>
<evidence type="ECO:0000259" key="1">
    <source>
        <dbReference type="Pfam" id="PF20150"/>
    </source>
</evidence>
<proteinExistence type="predicted"/>
<dbReference type="EMBL" id="JADCTT010000007">
    <property type="protein sequence ID" value="KAF9749994.1"/>
    <property type="molecule type" value="Genomic_DNA"/>
</dbReference>
<evidence type="ECO:0000313" key="2">
    <source>
        <dbReference type="EMBL" id="KAF9749994.1"/>
    </source>
</evidence>
<comment type="caution">
    <text evidence="2">The sequence shown here is derived from an EMBL/GenBank/DDBJ whole genome shotgun (WGS) entry which is preliminary data.</text>
</comment>
<dbReference type="Pfam" id="PF20150">
    <property type="entry name" value="2EXR"/>
    <property type="match status" value="1"/>
</dbReference>
<gene>
    <name evidence="2" type="ORF">IM811_016021</name>
</gene>
<reference evidence="2" key="1">
    <citation type="submission" date="2020-10" db="EMBL/GenBank/DDBJ databases">
        <title>High-Quality Genome Resource of Clonostachys rosea strain S41 by Oxford Nanopore Long-Read Sequencing.</title>
        <authorList>
            <person name="Wang H."/>
        </authorList>
    </citation>
    <scope>NUCLEOTIDE SEQUENCE</scope>
    <source>
        <strain evidence="2">S41</strain>
    </source>
</reference>